<name>A0ABX0FCF1_9BACL</name>
<evidence type="ECO:0000313" key="2">
    <source>
        <dbReference type="EMBL" id="NGZ77253.1"/>
    </source>
</evidence>
<dbReference type="RefSeq" id="WP_166277307.1">
    <property type="nucleotide sequence ID" value="NZ_JAAFGS010000007.1"/>
</dbReference>
<feature type="domain" description="Endonuclease/exonuclease/phosphatase" evidence="1">
    <location>
        <begin position="18"/>
        <end position="274"/>
    </location>
</feature>
<organism evidence="2 3">
    <name type="scientific">Saccharibacillus alkalitolerans</name>
    <dbReference type="NCBI Taxonomy" id="2705290"/>
    <lineage>
        <taxon>Bacteria</taxon>
        <taxon>Bacillati</taxon>
        <taxon>Bacillota</taxon>
        <taxon>Bacilli</taxon>
        <taxon>Bacillales</taxon>
        <taxon>Paenibacillaceae</taxon>
        <taxon>Saccharibacillus</taxon>
    </lineage>
</organism>
<evidence type="ECO:0000313" key="3">
    <source>
        <dbReference type="Proteomes" id="UP000800303"/>
    </source>
</evidence>
<protein>
    <submittedName>
        <fullName evidence="2">Endonuclease/exonuclease/phosphatase family protein</fullName>
    </submittedName>
</protein>
<keyword evidence="2" id="KW-0540">Nuclease</keyword>
<keyword evidence="3" id="KW-1185">Reference proteome</keyword>
<sequence length="281" mass="31742">MKLLTLNAHAWHEEEQEQKISRLADFINERGFDLIALQEINQSPKAEEAGADRLSRYFEAEPGVKIRIDNYALVLLEQLDAPYYWSWLPTHSAYQGRYDEGVAVLTREPIEDAVYDYISGIRDYMNPKTRRLLGVKTSSRAEGSSEAEPLWLFSAHCGWWNDEAEPFRGQWDRAEALMKPLRDAGERIFLLGDLNNVAQIRGEGYDYVMDHGWCDLYTAAAEKDEGSTVLKAIAGWSDNESPLRIDYILSGLPVEAKKSEVVLDGNNGPVVSDHFGVAAEI</sequence>
<dbReference type="CDD" id="cd09079">
    <property type="entry name" value="RgfB-like"/>
    <property type="match status" value="1"/>
</dbReference>
<evidence type="ECO:0000259" key="1">
    <source>
        <dbReference type="Pfam" id="PF03372"/>
    </source>
</evidence>
<accession>A0ABX0FCF1</accession>
<dbReference type="InterPro" id="IPR036691">
    <property type="entry name" value="Endo/exonu/phosph_ase_sf"/>
</dbReference>
<proteinExistence type="predicted"/>
<dbReference type="Gene3D" id="3.60.10.10">
    <property type="entry name" value="Endonuclease/exonuclease/phosphatase"/>
    <property type="match status" value="1"/>
</dbReference>
<dbReference type="SUPFAM" id="SSF56219">
    <property type="entry name" value="DNase I-like"/>
    <property type="match status" value="1"/>
</dbReference>
<gene>
    <name evidence="2" type="ORF">GYN08_18335</name>
</gene>
<comment type="caution">
    <text evidence="2">The sequence shown here is derived from an EMBL/GenBank/DDBJ whole genome shotgun (WGS) entry which is preliminary data.</text>
</comment>
<reference evidence="2 3" key="1">
    <citation type="submission" date="2020-01" db="EMBL/GenBank/DDBJ databases">
        <title>Polyphasic characterisation and genomic insights into a novel alkali tolerant bacterium VR-M41.</title>
        <authorList>
            <person name="Vemuluri V.R."/>
        </authorList>
    </citation>
    <scope>NUCLEOTIDE SEQUENCE [LARGE SCALE GENOMIC DNA]</scope>
    <source>
        <strain evidence="2 3">VR-M41</strain>
    </source>
</reference>
<dbReference type="Proteomes" id="UP000800303">
    <property type="component" value="Unassembled WGS sequence"/>
</dbReference>
<dbReference type="EMBL" id="JAAFGS010000007">
    <property type="protein sequence ID" value="NGZ77253.1"/>
    <property type="molecule type" value="Genomic_DNA"/>
</dbReference>
<keyword evidence="2" id="KW-0378">Hydrolase</keyword>
<dbReference type="GO" id="GO:0004519">
    <property type="term" value="F:endonuclease activity"/>
    <property type="evidence" value="ECO:0007669"/>
    <property type="project" value="UniProtKB-KW"/>
</dbReference>
<dbReference type="InterPro" id="IPR005135">
    <property type="entry name" value="Endo/exonuclease/phosphatase"/>
</dbReference>
<dbReference type="Pfam" id="PF03372">
    <property type="entry name" value="Exo_endo_phos"/>
    <property type="match status" value="1"/>
</dbReference>
<keyword evidence="2" id="KW-0255">Endonuclease</keyword>